<organism evidence="1 2">
    <name type="scientific">Marilutibacter penaei</name>
    <dbReference type="NCBI Taxonomy" id="2759900"/>
    <lineage>
        <taxon>Bacteria</taxon>
        <taxon>Pseudomonadati</taxon>
        <taxon>Pseudomonadota</taxon>
        <taxon>Gammaproteobacteria</taxon>
        <taxon>Lysobacterales</taxon>
        <taxon>Lysobacteraceae</taxon>
        <taxon>Marilutibacter</taxon>
    </lineage>
</organism>
<name>A0A7W3U634_9GAMM</name>
<dbReference type="EMBL" id="JACHTE010000011">
    <property type="protein sequence ID" value="MBB1089633.1"/>
    <property type="molecule type" value="Genomic_DNA"/>
</dbReference>
<evidence type="ECO:0000313" key="1">
    <source>
        <dbReference type="EMBL" id="MBB1089633.1"/>
    </source>
</evidence>
<protein>
    <submittedName>
        <fullName evidence="1">Uncharacterized protein</fullName>
    </submittedName>
</protein>
<comment type="caution">
    <text evidence="1">The sequence shown here is derived from an EMBL/GenBank/DDBJ whole genome shotgun (WGS) entry which is preliminary data.</text>
</comment>
<proteinExistence type="predicted"/>
<reference evidence="1 2" key="1">
    <citation type="submission" date="2020-07" db="EMBL/GenBank/DDBJ databases">
        <authorList>
            <person name="Xu S."/>
            <person name="Li A."/>
        </authorList>
    </citation>
    <scope>NUCLEOTIDE SEQUENCE [LARGE SCALE GENOMIC DNA]</scope>
    <source>
        <strain evidence="1 2">SG-8</strain>
    </source>
</reference>
<dbReference type="Proteomes" id="UP000552587">
    <property type="component" value="Unassembled WGS sequence"/>
</dbReference>
<gene>
    <name evidence="1" type="ORF">H4F99_14200</name>
</gene>
<evidence type="ECO:0000313" key="2">
    <source>
        <dbReference type="Proteomes" id="UP000552587"/>
    </source>
</evidence>
<dbReference type="AlphaFoldDB" id="A0A7W3U634"/>
<sequence length="79" mass="8717">MALRFGTGKALERPRELALEPTVGMTLQFQDNSLGGRLQRMRTASICADLRRSIGEGRRRGDGSGVDIASRQLRELGCR</sequence>
<accession>A0A7W3U634</accession>
<keyword evidence="2" id="KW-1185">Reference proteome</keyword>
<dbReference type="RefSeq" id="WP_182670620.1">
    <property type="nucleotide sequence ID" value="NZ_JACHTE010000011.1"/>
</dbReference>